<dbReference type="EMBL" id="AAIONP010000015">
    <property type="protein sequence ID" value="ECG4921964.1"/>
    <property type="molecule type" value="Genomic_DNA"/>
</dbReference>
<name>A0A5J0FGS4_SALET</name>
<dbReference type="InterPro" id="IPR041519">
    <property type="entry name" value="HEPN_RiboL-PSP"/>
</dbReference>
<accession>A0A5J0FGS4</accession>
<comment type="caution">
    <text evidence="2">The sequence shown here is derived from an EMBL/GenBank/DDBJ whole genome shotgun (WGS) entry which is preliminary data.</text>
</comment>
<sequence>MSTNIVERLHAEFGELTRILSESGEISLLNVAEDNFRKSLLLAAASYFEKRMTENVLQFAYEIAGENHILAALIQQKAINRQYHTWFNWEQTSANSFFSLFGGSFSTIAKEEVRRNSTLEVSIRAFLSLGSERNRLVHQDYGNFTLEKTTEEIFSLFNNSLFFVNWIPQFLRDNCRC</sequence>
<evidence type="ECO:0000313" key="2">
    <source>
        <dbReference type="EMBL" id="ECG4921964.1"/>
    </source>
</evidence>
<protein>
    <recommendedName>
        <fullName evidence="1">RiboL-PSP-HEPN domain-containing protein</fullName>
    </recommendedName>
</protein>
<evidence type="ECO:0000259" key="1">
    <source>
        <dbReference type="Pfam" id="PF18735"/>
    </source>
</evidence>
<feature type="domain" description="RiboL-PSP-HEPN" evidence="1">
    <location>
        <begin position="14"/>
        <end position="165"/>
    </location>
</feature>
<organism evidence="2">
    <name type="scientific">Salmonella enterica subsp. enterica serovar Vitkin</name>
    <dbReference type="NCBI Taxonomy" id="2565162"/>
    <lineage>
        <taxon>Bacteria</taxon>
        <taxon>Pseudomonadati</taxon>
        <taxon>Pseudomonadota</taxon>
        <taxon>Gammaproteobacteria</taxon>
        <taxon>Enterobacterales</taxon>
        <taxon>Enterobacteriaceae</taxon>
        <taxon>Salmonella</taxon>
    </lineage>
</organism>
<proteinExistence type="predicted"/>
<gene>
    <name evidence="2" type="ORF">E0T03_18620</name>
</gene>
<dbReference type="Proteomes" id="UP000839561">
    <property type="component" value="Unassembled WGS sequence"/>
</dbReference>
<dbReference type="AlphaFoldDB" id="A0A5J0FGS4"/>
<dbReference type="Pfam" id="PF18735">
    <property type="entry name" value="HEPN_RiboL-PSP"/>
    <property type="match status" value="1"/>
</dbReference>
<reference evidence="2" key="1">
    <citation type="submission" date="2019-03" db="EMBL/GenBank/DDBJ databases">
        <authorList>
            <person name="Ashton P.M."/>
            <person name="Dallman T."/>
            <person name="Nair S."/>
            <person name="De Pinna E."/>
            <person name="Peters T."/>
            <person name="Grant K."/>
        </authorList>
    </citation>
    <scope>NUCLEOTIDE SEQUENCE [LARGE SCALE GENOMIC DNA]</scope>
    <source>
        <strain evidence="2">313260</strain>
    </source>
</reference>